<feature type="transmembrane region" description="Helical" evidence="8">
    <location>
        <begin position="6"/>
        <end position="22"/>
    </location>
</feature>
<sequence length="82" mass="9095">MGFSLWHLFKAGLLMCNAFLILNRRRFLAKYGLDDMNSQHANASNNPLIQQAAGLLHAVQYLRVPVIAANILTIVFEVLIGG</sequence>
<name>A0A9N8EFJ5_9STRA</name>
<keyword evidence="4" id="KW-0653">Protein transport</keyword>
<dbReference type="GO" id="GO:0030134">
    <property type="term" value="C:COPII-coated ER to Golgi transport vesicle"/>
    <property type="evidence" value="ECO:0007669"/>
    <property type="project" value="TreeGrafter"/>
</dbReference>
<dbReference type="OrthoDB" id="15356at2759"/>
<protein>
    <submittedName>
        <fullName evidence="9">Immediate early response 3-interacting protein</fullName>
    </submittedName>
</protein>
<dbReference type="PANTHER" id="PTHR15858">
    <property type="entry name" value="IMMEDIATE EARLY RESPONSE 3-INTERACTING PROTEIN 1"/>
    <property type="match status" value="1"/>
</dbReference>
<evidence type="ECO:0000256" key="8">
    <source>
        <dbReference type="SAM" id="Phobius"/>
    </source>
</evidence>
<dbReference type="Pfam" id="PF08571">
    <property type="entry name" value="Yos1"/>
    <property type="match status" value="1"/>
</dbReference>
<keyword evidence="5 8" id="KW-1133">Transmembrane helix</keyword>
<dbReference type="GO" id="GO:0005789">
    <property type="term" value="C:endoplasmic reticulum membrane"/>
    <property type="evidence" value="ECO:0007669"/>
    <property type="project" value="TreeGrafter"/>
</dbReference>
<dbReference type="AlphaFoldDB" id="A0A9N8EFJ5"/>
<comment type="caution">
    <text evidence="9">The sequence shown here is derived from an EMBL/GenBank/DDBJ whole genome shotgun (WGS) entry which is preliminary data.</text>
</comment>
<evidence type="ECO:0000256" key="5">
    <source>
        <dbReference type="ARBA" id="ARBA00022989"/>
    </source>
</evidence>
<evidence type="ECO:0000256" key="2">
    <source>
        <dbReference type="ARBA" id="ARBA00022448"/>
    </source>
</evidence>
<evidence type="ECO:0000256" key="3">
    <source>
        <dbReference type="ARBA" id="ARBA00022692"/>
    </source>
</evidence>
<dbReference type="PANTHER" id="PTHR15858:SF0">
    <property type="entry name" value="IMMEDIATE EARLY RESPONSE 3-INTERACTING PROTEIN 1"/>
    <property type="match status" value="1"/>
</dbReference>
<reference evidence="9" key="1">
    <citation type="submission" date="2020-06" db="EMBL/GenBank/DDBJ databases">
        <authorList>
            <consortium name="Plant Systems Biology data submission"/>
        </authorList>
    </citation>
    <scope>NUCLEOTIDE SEQUENCE</scope>
    <source>
        <strain evidence="9">D6</strain>
    </source>
</reference>
<accession>A0A9N8EFJ5</accession>
<dbReference type="GO" id="GO:0015031">
    <property type="term" value="P:protein transport"/>
    <property type="evidence" value="ECO:0007669"/>
    <property type="project" value="UniProtKB-KW"/>
</dbReference>
<dbReference type="EMBL" id="CAICTM010001018">
    <property type="protein sequence ID" value="CAB9519480.1"/>
    <property type="molecule type" value="Genomic_DNA"/>
</dbReference>
<proteinExistence type="inferred from homology"/>
<keyword evidence="10" id="KW-1185">Reference proteome</keyword>
<evidence type="ECO:0000313" key="10">
    <source>
        <dbReference type="Proteomes" id="UP001153069"/>
    </source>
</evidence>
<organism evidence="9 10">
    <name type="scientific">Seminavis robusta</name>
    <dbReference type="NCBI Taxonomy" id="568900"/>
    <lineage>
        <taxon>Eukaryota</taxon>
        <taxon>Sar</taxon>
        <taxon>Stramenopiles</taxon>
        <taxon>Ochrophyta</taxon>
        <taxon>Bacillariophyta</taxon>
        <taxon>Bacillariophyceae</taxon>
        <taxon>Bacillariophycidae</taxon>
        <taxon>Naviculales</taxon>
        <taxon>Naviculaceae</taxon>
        <taxon>Seminavis</taxon>
    </lineage>
</organism>
<keyword evidence="3 8" id="KW-0812">Transmembrane</keyword>
<gene>
    <name evidence="9" type="ORF">SEMRO_1020_G232130.1</name>
</gene>
<comment type="subcellular location">
    <subcellularLocation>
        <location evidence="1">Membrane</location>
    </subcellularLocation>
</comment>
<evidence type="ECO:0000256" key="6">
    <source>
        <dbReference type="ARBA" id="ARBA00023136"/>
    </source>
</evidence>
<keyword evidence="6 8" id="KW-0472">Membrane</keyword>
<evidence type="ECO:0000256" key="4">
    <source>
        <dbReference type="ARBA" id="ARBA00022927"/>
    </source>
</evidence>
<evidence type="ECO:0000313" key="9">
    <source>
        <dbReference type="EMBL" id="CAB9519480.1"/>
    </source>
</evidence>
<evidence type="ECO:0000256" key="7">
    <source>
        <dbReference type="ARBA" id="ARBA00024203"/>
    </source>
</evidence>
<dbReference type="GO" id="GO:0000139">
    <property type="term" value="C:Golgi membrane"/>
    <property type="evidence" value="ECO:0007669"/>
    <property type="project" value="TreeGrafter"/>
</dbReference>
<dbReference type="Proteomes" id="UP001153069">
    <property type="component" value="Unassembled WGS sequence"/>
</dbReference>
<evidence type="ECO:0000256" key="1">
    <source>
        <dbReference type="ARBA" id="ARBA00004370"/>
    </source>
</evidence>
<dbReference type="GO" id="GO:0006888">
    <property type="term" value="P:endoplasmic reticulum to Golgi vesicle-mediated transport"/>
    <property type="evidence" value="ECO:0007669"/>
    <property type="project" value="TreeGrafter"/>
</dbReference>
<keyword evidence="2" id="KW-0813">Transport</keyword>
<comment type="similarity">
    <text evidence="7">Belongs to the YOS1 family.</text>
</comment>
<dbReference type="InterPro" id="IPR013880">
    <property type="entry name" value="Yos1"/>
</dbReference>